<reference evidence="5 6" key="1">
    <citation type="submission" date="2014-11" db="EMBL/GenBank/DDBJ databases">
        <authorList>
            <person name="Zhu J."/>
            <person name="Qi W."/>
            <person name="Song R."/>
        </authorList>
    </citation>
    <scope>NUCLEOTIDE SEQUENCE [LARGE SCALE GENOMIC DNA]</scope>
</reference>
<evidence type="ECO:0000256" key="1">
    <source>
        <dbReference type="ARBA" id="ARBA00022574"/>
    </source>
</evidence>
<feature type="compositionally biased region" description="Pro residues" evidence="4">
    <location>
        <begin position="307"/>
        <end position="316"/>
    </location>
</feature>
<feature type="compositionally biased region" description="Pro residues" evidence="4">
    <location>
        <begin position="355"/>
        <end position="372"/>
    </location>
</feature>
<dbReference type="AlphaFoldDB" id="A0A0G4ES61"/>
<evidence type="ECO:0000313" key="5">
    <source>
        <dbReference type="EMBL" id="CEM00742.1"/>
    </source>
</evidence>
<accession>A0A0G4ES61</accession>
<feature type="compositionally biased region" description="Low complexity" evidence="4">
    <location>
        <begin position="317"/>
        <end position="332"/>
    </location>
</feature>
<evidence type="ECO:0000313" key="6">
    <source>
        <dbReference type="Proteomes" id="UP000041254"/>
    </source>
</evidence>
<dbReference type="STRING" id="1169540.A0A0G4ES61"/>
<organism evidence="5 6">
    <name type="scientific">Vitrella brassicaformis (strain CCMP3155)</name>
    <dbReference type="NCBI Taxonomy" id="1169540"/>
    <lineage>
        <taxon>Eukaryota</taxon>
        <taxon>Sar</taxon>
        <taxon>Alveolata</taxon>
        <taxon>Colpodellida</taxon>
        <taxon>Vitrellaceae</taxon>
        <taxon>Vitrella</taxon>
    </lineage>
</organism>
<dbReference type="GO" id="GO:0005737">
    <property type="term" value="C:cytoplasm"/>
    <property type="evidence" value="ECO:0007669"/>
    <property type="project" value="UniProtKB-ARBA"/>
</dbReference>
<evidence type="ECO:0008006" key="7">
    <source>
        <dbReference type="Google" id="ProtNLM"/>
    </source>
</evidence>
<feature type="region of interest" description="Disordered" evidence="4">
    <location>
        <begin position="290"/>
        <end position="425"/>
    </location>
</feature>
<dbReference type="InterPro" id="IPR036322">
    <property type="entry name" value="WD40_repeat_dom_sf"/>
</dbReference>
<feature type="compositionally biased region" description="Gly residues" evidence="4">
    <location>
        <begin position="337"/>
        <end position="352"/>
    </location>
</feature>
<dbReference type="InParanoid" id="A0A0G4ES61"/>
<dbReference type="OrthoDB" id="1667587at2759"/>
<sequence>MSSCYVLSCAFNQDSSCFVCGTTRGFRVYTCEPLHEFSRREDGAMQTNGGNRGHSRDQRESPAIALAGMLYRTNIFALVSACEPRKVKIWDDQKGEFVGELRSRAEIKGVCLTRDIIALVTEYAVYVYACDPLQVIDHIQTGANPRGLCAIAPQPDPHTNAWRLACPAVACGAVRVQNGPPEIGGGQTSLMMAAVPPHNGSHAFQAHQTPLAAIAFNQEGSLIATASETGTVVRVFSATDGQLYHELRRGTQSSLISCLSFRPDSQYLAVASSSPTIHIFKLVVNPSNPNPSQPLPPHTHIASLPRPSNPSIPNPPSSAESSPYMNPSHSSSTDGSMEGGAGVGGGVGGGVGQPMPIPPSPSPSPVVNPPQPMSTSNGESPSMQHAMPPGSPPGSGGGERAAGGVSGGGGGGGNVPGSPGYGGLGHWGGGAGQGLNSTLQMGREALPAAVTAVMNTGVEVVSDVLKGVLPRYFSAARSFAQFHIPSDHLASDVRLPNMSSLVGPLCAFAGAHSNHLYVLHHNGVFYECRFDPNLGNECTLLNVTTWFAPRPDFRIQSALKTETLRSELEGGHAGDEWQIL</sequence>
<dbReference type="EMBL" id="CDMY01000298">
    <property type="protein sequence ID" value="CEM00742.1"/>
    <property type="molecule type" value="Genomic_DNA"/>
</dbReference>
<dbReference type="SUPFAM" id="SSF50978">
    <property type="entry name" value="WD40 repeat-like"/>
    <property type="match status" value="1"/>
</dbReference>
<protein>
    <recommendedName>
        <fullName evidence="7">Autophagy-related protein 18</fullName>
    </recommendedName>
</protein>
<evidence type="ECO:0000256" key="4">
    <source>
        <dbReference type="SAM" id="MobiDB-lite"/>
    </source>
</evidence>
<dbReference type="InterPro" id="IPR048720">
    <property type="entry name" value="PROPPIN"/>
</dbReference>
<dbReference type="InterPro" id="IPR001680">
    <property type="entry name" value="WD40_rpt"/>
</dbReference>
<proteinExistence type="inferred from homology"/>
<feature type="compositionally biased region" description="Gly residues" evidence="4">
    <location>
        <begin position="393"/>
        <end position="425"/>
    </location>
</feature>
<dbReference type="Gene3D" id="2.130.10.10">
    <property type="entry name" value="YVTN repeat-like/Quinoprotein amine dehydrogenase"/>
    <property type="match status" value="1"/>
</dbReference>
<comment type="similarity">
    <text evidence="3">Belongs to the WD repeat PROPPIN family.</text>
</comment>
<dbReference type="SMART" id="SM00320">
    <property type="entry name" value="WD40"/>
    <property type="match status" value="2"/>
</dbReference>
<dbReference type="OMA" id="SCAFNQD"/>
<dbReference type="PANTHER" id="PTHR11227">
    <property type="entry name" value="WD-REPEAT PROTEIN INTERACTING WITH PHOSPHOINOSIDES WIPI -RELATED"/>
    <property type="match status" value="1"/>
</dbReference>
<name>A0A0G4ES61_VITBC</name>
<dbReference type="VEuPathDB" id="CryptoDB:Vbra_12926"/>
<keyword evidence="2" id="KW-0677">Repeat</keyword>
<evidence type="ECO:0000256" key="3">
    <source>
        <dbReference type="ARBA" id="ARBA00025740"/>
    </source>
</evidence>
<keyword evidence="6" id="KW-1185">Reference proteome</keyword>
<gene>
    <name evidence="5" type="ORF">Vbra_12926</name>
</gene>
<dbReference type="Proteomes" id="UP000041254">
    <property type="component" value="Unassembled WGS sequence"/>
</dbReference>
<dbReference type="InterPro" id="IPR015943">
    <property type="entry name" value="WD40/YVTN_repeat-like_dom_sf"/>
</dbReference>
<keyword evidence="1" id="KW-0853">WD repeat</keyword>
<evidence type="ECO:0000256" key="2">
    <source>
        <dbReference type="ARBA" id="ARBA00022737"/>
    </source>
</evidence>
<dbReference type="Pfam" id="PF21032">
    <property type="entry name" value="PROPPIN"/>
    <property type="match status" value="1"/>
</dbReference>